<dbReference type="KEGG" id="tva:4742779"/>
<keyword evidence="5 6" id="KW-0067">ATP-binding</keyword>
<evidence type="ECO:0000313" key="10">
    <source>
        <dbReference type="Proteomes" id="UP000001542"/>
    </source>
</evidence>
<dbReference type="Proteomes" id="UP000001542">
    <property type="component" value="Unassembled WGS sequence"/>
</dbReference>
<dbReference type="Gene3D" id="1.10.510.10">
    <property type="entry name" value="Transferase(Phosphotransferase) domain 1"/>
    <property type="match status" value="1"/>
</dbReference>
<evidence type="ECO:0000256" key="6">
    <source>
        <dbReference type="PROSITE-ProRule" id="PRU10141"/>
    </source>
</evidence>
<dbReference type="SUPFAM" id="SSF56112">
    <property type="entry name" value="Protein kinase-like (PK-like)"/>
    <property type="match status" value="1"/>
</dbReference>
<dbReference type="AlphaFoldDB" id="A2GCH6"/>
<evidence type="ECO:0000259" key="8">
    <source>
        <dbReference type="PROSITE" id="PS50011"/>
    </source>
</evidence>
<dbReference type="GO" id="GO:0005524">
    <property type="term" value="F:ATP binding"/>
    <property type="evidence" value="ECO:0007669"/>
    <property type="project" value="UniProtKB-UniRule"/>
</dbReference>
<dbReference type="STRING" id="5722.A2GCH6"/>
<dbReference type="PIRSF" id="PIRSF000654">
    <property type="entry name" value="Integrin-linked_kinase"/>
    <property type="match status" value="1"/>
</dbReference>
<feature type="domain" description="Protein kinase" evidence="8">
    <location>
        <begin position="12"/>
        <end position="264"/>
    </location>
</feature>
<dbReference type="InterPro" id="IPR017441">
    <property type="entry name" value="Protein_kinase_ATP_BS"/>
</dbReference>
<dbReference type="PROSITE" id="PS00107">
    <property type="entry name" value="PROTEIN_KINASE_ATP"/>
    <property type="match status" value="1"/>
</dbReference>
<dbReference type="GO" id="GO:0004674">
    <property type="term" value="F:protein serine/threonine kinase activity"/>
    <property type="evidence" value="ECO:0000318"/>
    <property type="project" value="GO_Central"/>
</dbReference>
<comment type="similarity">
    <text evidence="7">Belongs to the protein kinase superfamily.</text>
</comment>
<proteinExistence type="inferred from homology"/>
<dbReference type="SMR" id="A2GCH6"/>
<protein>
    <submittedName>
        <fullName evidence="9">CAMK family protein kinase</fullName>
    </submittedName>
</protein>
<dbReference type="PANTHER" id="PTHR24346:SF82">
    <property type="entry name" value="KP78A-RELATED"/>
    <property type="match status" value="1"/>
</dbReference>
<dbReference type="PANTHER" id="PTHR24346">
    <property type="entry name" value="MAP/MICROTUBULE AFFINITY-REGULATING KINASE"/>
    <property type="match status" value="1"/>
</dbReference>
<dbReference type="InterPro" id="IPR011009">
    <property type="entry name" value="Kinase-like_dom_sf"/>
</dbReference>
<keyword evidence="3 6" id="KW-0547">Nucleotide-binding</keyword>
<feature type="binding site" evidence="6">
    <location>
        <position position="41"/>
    </location>
    <ligand>
        <name>ATP</name>
        <dbReference type="ChEBI" id="CHEBI:30616"/>
    </ligand>
</feature>
<dbReference type="InterPro" id="IPR008271">
    <property type="entry name" value="Ser/Thr_kinase_AS"/>
</dbReference>
<reference evidence="9" key="1">
    <citation type="submission" date="2006-10" db="EMBL/GenBank/DDBJ databases">
        <authorList>
            <person name="Amadeo P."/>
            <person name="Zhao Q."/>
            <person name="Wortman J."/>
            <person name="Fraser-Liggett C."/>
            <person name="Carlton J."/>
        </authorList>
    </citation>
    <scope>NUCLEOTIDE SEQUENCE</scope>
    <source>
        <strain evidence="9">G3</strain>
    </source>
</reference>
<dbReference type="InParanoid" id="A2GCH6"/>
<dbReference type="OMA" id="MRYLESE"/>
<dbReference type="InterPro" id="IPR000719">
    <property type="entry name" value="Prot_kinase_dom"/>
</dbReference>
<name>A2GCH6_TRIV3</name>
<dbReference type="EMBL" id="DS115054">
    <property type="protein sequence ID" value="EAX85140.1"/>
    <property type="molecule type" value="Genomic_DNA"/>
</dbReference>
<keyword evidence="1 7" id="KW-0723">Serine/threonine-protein kinase</keyword>
<dbReference type="GO" id="GO:0051726">
    <property type="term" value="P:regulation of cell cycle"/>
    <property type="evidence" value="ECO:0000318"/>
    <property type="project" value="GO_Central"/>
</dbReference>
<gene>
    <name evidence="9" type="ORF">TVAG_477880</name>
</gene>
<dbReference type="RefSeq" id="XP_001298070.1">
    <property type="nucleotide sequence ID" value="XM_001298069.1"/>
</dbReference>
<dbReference type="FunFam" id="3.30.200.20:FF:000042">
    <property type="entry name" value="Aurora kinase A"/>
    <property type="match status" value="1"/>
</dbReference>
<dbReference type="PROSITE" id="PS50011">
    <property type="entry name" value="PROTEIN_KINASE_DOM"/>
    <property type="match status" value="1"/>
</dbReference>
<keyword evidence="10" id="KW-1185">Reference proteome</keyword>
<evidence type="ECO:0000256" key="2">
    <source>
        <dbReference type="ARBA" id="ARBA00022679"/>
    </source>
</evidence>
<evidence type="ECO:0000256" key="5">
    <source>
        <dbReference type="ARBA" id="ARBA00022840"/>
    </source>
</evidence>
<keyword evidence="2" id="KW-0808">Transferase</keyword>
<organism evidence="9 10">
    <name type="scientific">Trichomonas vaginalis (strain ATCC PRA-98 / G3)</name>
    <dbReference type="NCBI Taxonomy" id="412133"/>
    <lineage>
        <taxon>Eukaryota</taxon>
        <taxon>Metamonada</taxon>
        <taxon>Parabasalia</taxon>
        <taxon>Trichomonadida</taxon>
        <taxon>Trichomonadidae</taxon>
        <taxon>Trichomonas</taxon>
    </lineage>
</organism>
<dbReference type="OrthoDB" id="10261027at2759"/>
<evidence type="ECO:0000256" key="4">
    <source>
        <dbReference type="ARBA" id="ARBA00022777"/>
    </source>
</evidence>
<dbReference type="FunFam" id="1.10.510.10:FF:000578">
    <property type="entry name" value="CAMK family protein kinase"/>
    <property type="match status" value="1"/>
</dbReference>
<dbReference type="eggNOG" id="KOG0586">
    <property type="taxonomic scope" value="Eukaryota"/>
</dbReference>
<evidence type="ECO:0000256" key="1">
    <source>
        <dbReference type="ARBA" id="ARBA00022527"/>
    </source>
</evidence>
<reference evidence="9" key="2">
    <citation type="journal article" date="2007" name="Science">
        <title>Draft genome sequence of the sexually transmitted pathogen Trichomonas vaginalis.</title>
        <authorList>
            <person name="Carlton J.M."/>
            <person name="Hirt R.P."/>
            <person name="Silva J.C."/>
            <person name="Delcher A.L."/>
            <person name="Schatz M."/>
            <person name="Zhao Q."/>
            <person name="Wortman J.R."/>
            <person name="Bidwell S.L."/>
            <person name="Alsmark U.C.M."/>
            <person name="Besteiro S."/>
            <person name="Sicheritz-Ponten T."/>
            <person name="Noel C.J."/>
            <person name="Dacks J.B."/>
            <person name="Foster P.G."/>
            <person name="Simillion C."/>
            <person name="Van de Peer Y."/>
            <person name="Miranda-Saavedra D."/>
            <person name="Barton G.J."/>
            <person name="Westrop G.D."/>
            <person name="Mueller S."/>
            <person name="Dessi D."/>
            <person name="Fiori P.L."/>
            <person name="Ren Q."/>
            <person name="Paulsen I."/>
            <person name="Zhang H."/>
            <person name="Bastida-Corcuera F.D."/>
            <person name="Simoes-Barbosa A."/>
            <person name="Brown M.T."/>
            <person name="Hayes R.D."/>
            <person name="Mukherjee M."/>
            <person name="Okumura C.Y."/>
            <person name="Schneider R."/>
            <person name="Smith A.J."/>
            <person name="Vanacova S."/>
            <person name="Villalvazo M."/>
            <person name="Haas B.J."/>
            <person name="Pertea M."/>
            <person name="Feldblyum T.V."/>
            <person name="Utterback T.R."/>
            <person name="Shu C.L."/>
            <person name="Osoegawa K."/>
            <person name="de Jong P.J."/>
            <person name="Hrdy I."/>
            <person name="Horvathova L."/>
            <person name="Zubacova Z."/>
            <person name="Dolezal P."/>
            <person name="Malik S.B."/>
            <person name="Logsdon J.M. Jr."/>
            <person name="Henze K."/>
            <person name="Gupta A."/>
            <person name="Wang C.C."/>
            <person name="Dunne R.L."/>
            <person name="Upcroft J.A."/>
            <person name="Upcroft P."/>
            <person name="White O."/>
            <person name="Salzberg S.L."/>
            <person name="Tang P."/>
            <person name="Chiu C.-H."/>
            <person name="Lee Y.-S."/>
            <person name="Embley T.M."/>
            <person name="Coombs G.H."/>
            <person name="Mottram J.C."/>
            <person name="Tachezy J."/>
            <person name="Fraser-Liggett C.M."/>
            <person name="Johnson P.J."/>
        </authorList>
    </citation>
    <scope>NUCLEOTIDE SEQUENCE [LARGE SCALE GENOMIC DNA]</scope>
    <source>
        <strain evidence="9">G3</strain>
    </source>
</reference>
<evidence type="ECO:0000256" key="3">
    <source>
        <dbReference type="ARBA" id="ARBA00022741"/>
    </source>
</evidence>
<dbReference type="VEuPathDB" id="TrichDB:TVAGG3_0686070"/>
<keyword evidence="4 9" id="KW-0418">Kinase</keyword>
<evidence type="ECO:0000256" key="7">
    <source>
        <dbReference type="RuleBase" id="RU000304"/>
    </source>
</evidence>
<dbReference type="PROSITE" id="PS00108">
    <property type="entry name" value="PROTEIN_KINASE_ST"/>
    <property type="match status" value="1"/>
</dbReference>
<accession>A2GCH6</accession>
<evidence type="ECO:0000313" key="9">
    <source>
        <dbReference type="EMBL" id="EAX85140.1"/>
    </source>
</evidence>
<sequence length="311" mass="36456">MVMGQPYKIKSYSILETIGKGTYAKVVRAFNEKTSSYVAIKIINRQEVQKMNMMRYLESEIRLLQILSHSSLPKIHEIIYTEKEIFIVMEYFPNGNMAEIPDSRIYFTYKERFEIVLKIAECLNYLHERSISHRDIKPENIVFDVANNPILIDFGLSIENHESETSTFCGSPTYMAPEIITNKHYDSKKADIWAFAVTVHFFMSNELPFDYSSEAKFLNDIRKGKLVINNKCSGDLKNLLDRCFNLNPEQRPTIKQIVESLESMRVDRINSHLPQLNEITSRKLNRSKIDKNAMFFVNNHNRYRLRKIQSM</sequence>
<dbReference type="SMART" id="SM00220">
    <property type="entry name" value="S_TKc"/>
    <property type="match status" value="1"/>
</dbReference>
<dbReference type="VEuPathDB" id="TrichDB:TVAG_477880"/>
<dbReference type="Pfam" id="PF00069">
    <property type="entry name" value="Pkinase"/>
    <property type="match status" value="1"/>
</dbReference>